<protein>
    <submittedName>
        <fullName evidence="7">CULLIN_2 domain-containing protein</fullName>
    </submittedName>
</protein>
<dbReference type="GO" id="GO:0031625">
    <property type="term" value="F:ubiquitin protein ligase binding"/>
    <property type="evidence" value="ECO:0007669"/>
    <property type="project" value="InterPro"/>
</dbReference>
<comment type="similarity">
    <text evidence="3">Belongs to the cullin family.</text>
</comment>
<evidence type="ECO:0000256" key="1">
    <source>
        <dbReference type="ARBA" id="ARBA00022499"/>
    </source>
</evidence>
<keyword evidence="1" id="KW-1017">Isopeptide bond</keyword>
<dbReference type="Proteomes" id="UP000271098">
    <property type="component" value="Unassembled WGS sequence"/>
</dbReference>
<dbReference type="Gene3D" id="1.10.10.10">
    <property type="entry name" value="Winged helix-like DNA-binding domain superfamily/Winged helix DNA-binding domain"/>
    <property type="match status" value="2"/>
</dbReference>
<name>A0A183EDH5_9BILA</name>
<dbReference type="InterPro" id="IPR019559">
    <property type="entry name" value="Cullin_neddylation_domain"/>
</dbReference>
<gene>
    <name evidence="5" type="ORF">GPUH_LOCUS19015</name>
</gene>
<dbReference type="WBParaSite" id="GPUH_0001904101-mRNA-1">
    <property type="protein sequence ID" value="GPUH_0001904101-mRNA-1"/>
    <property type="gene ID" value="GPUH_0001904101"/>
</dbReference>
<organism evidence="7">
    <name type="scientific">Gongylonema pulchrum</name>
    <dbReference type="NCBI Taxonomy" id="637853"/>
    <lineage>
        <taxon>Eukaryota</taxon>
        <taxon>Metazoa</taxon>
        <taxon>Ecdysozoa</taxon>
        <taxon>Nematoda</taxon>
        <taxon>Chromadorea</taxon>
        <taxon>Rhabditida</taxon>
        <taxon>Spirurina</taxon>
        <taxon>Spiruromorpha</taxon>
        <taxon>Spiruroidea</taxon>
        <taxon>Gongylonematidae</taxon>
        <taxon>Gongylonema</taxon>
    </lineage>
</organism>
<sequence length="166" mass="19206">MRCTVFCEDGAGNFSAEVKLNYLDKAYQVTMSVHQLAILLCFENENSLKMDYLEKATGLSGELLFRNIRALADSNILSTADKAEKEAEHVNITAHQDRKYYMECTIVRIMKTRKVIKHAALVNEVIEQTKSRFVPDMNFIKKSIESLIEKLYIQRTDQHDEYQYLA</sequence>
<reference evidence="5 6" key="2">
    <citation type="submission" date="2018-11" db="EMBL/GenBank/DDBJ databases">
        <authorList>
            <consortium name="Pathogen Informatics"/>
        </authorList>
    </citation>
    <scope>NUCLEOTIDE SEQUENCE [LARGE SCALE GENOMIC DNA]</scope>
</reference>
<dbReference type="InterPro" id="IPR045093">
    <property type="entry name" value="Cullin"/>
</dbReference>
<dbReference type="Pfam" id="PF26557">
    <property type="entry name" value="Cullin_AB"/>
    <property type="match status" value="1"/>
</dbReference>
<dbReference type="AlphaFoldDB" id="A0A183EDH5"/>
<dbReference type="SMART" id="SM00884">
    <property type="entry name" value="Cullin_Nedd8"/>
    <property type="match status" value="1"/>
</dbReference>
<dbReference type="Pfam" id="PF10557">
    <property type="entry name" value="Cullin_Nedd8"/>
    <property type="match status" value="1"/>
</dbReference>
<dbReference type="OrthoDB" id="27073at2759"/>
<dbReference type="InterPro" id="IPR016158">
    <property type="entry name" value="Cullin_homology"/>
</dbReference>
<keyword evidence="2" id="KW-0832">Ubl conjugation</keyword>
<dbReference type="FunFam" id="1.10.10.10:FF:000014">
    <property type="entry name" value="Cullin 1"/>
    <property type="match status" value="1"/>
</dbReference>
<reference evidence="7" key="1">
    <citation type="submission" date="2016-06" db="UniProtKB">
        <authorList>
            <consortium name="WormBaseParasite"/>
        </authorList>
    </citation>
    <scope>IDENTIFICATION</scope>
</reference>
<keyword evidence="6" id="KW-1185">Reference proteome</keyword>
<feature type="domain" description="Cullin family profile" evidence="4">
    <location>
        <begin position="15"/>
        <end position="72"/>
    </location>
</feature>
<dbReference type="InterPro" id="IPR036390">
    <property type="entry name" value="WH_DNA-bd_sf"/>
</dbReference>
<dbReference type="InterPro" id="IPR059120">
    <property type="entry name" value="Cullin-like_AB"/>
</dbReference>
<evidence type="ECO:0000313" key="6">
    <source>
        <dbReference type="Proteomes" id="UP000271098"/>
    </source>
</evidence>
<evidence type="ECO:0000256" key="2">
    <source>
        <dbReference type="ARBA" id="ARBA00022843"/>
    </source>
</evidence>
<accession>A0A183EDH5</accession>
<evidence type="ECO:0000259" key="4">
    <source>
        <dbReference type="PROSITE" id="PS50069"/>
    </source>
</evidence>
<dbReference type="PROSITE" id="PS50069">
    <property type="entry name" value="CULLIN_2"/>
    <property type="match status" value="1"/>
</dbReference>
<dbReference type="InterPro" id="IPR036317">
    <property type="entry name" value="Cullin_homology_sf"/>
</dbReference>
<dbReference type="PANTHER" id="PTHR11932">
    <property type="entry name" value="CULLIN"/>
    <property type="match status" value="1"/>
</dbReference>
<evidence type="ECO:0000313" key="5">
    <source>
        <dbReference type="EMBL" id="VDN32963.1"/>
    </source>
</evidence>
<dbReference type="PROSITE" id="PS01256">
    <property type="entry name" value="CULLIN_1"/>
    <property type="match status" value="1"/>
</dbReference>
<proteinExistence type="inferred from homology"/>
<dbReference type="GO" id="GO:0031461">
    <property type="term" value="C:cullin-RING ubiquitin ligase complex"/>
    <property type="evidence" value="ECO:0007669"/>
    <property type="project" value="InterPro"/>
</dbReference>
<dbReference type="SUPFAM" id="SSF46785">
    <property type="entry name" value="Winged helix' DNA-binding domain"/>
    <property type="match status" value="1"/>
</dbReference>
<dbReference type="GO" id="GO:0006511">
    <property type="term" value="P:ubiquitin-dependent protein catabolic process"/>
    <property type="evidence" value="ECO:0007669"/>
    <property type="project" value="InterPro"/>
</dbReference>
<evidence type="ECO:0000256" key="3">
    <source>
        <dbReference type="PROSITE-ProRule" id="PRU00330"/>
    </source>
</evidence>
<evidence type="ECO:0000313" key="7">
    <source>
        <dbReference type="WBParaSite" id="GPUH_0001904101-mRNA-1"/>
    </source>
</evidence>
<dbReference type="EMBL" id="UYRT01087767">
    <property type="protein sequence ID" value="VDN32963.1"/>
    <property type="molecule type" value="Genomic_DNA"/>
</dbReference>
<dbReference type="InterPro" id="IPR016157">
    <property type="entry name" value="Cullin_CS"/>
</dbReference>
<dbReference type="SUPFAM" id="SSF75632">
    <property type="entry name" value="Cullin homology domain"/>
    <property type="match status" value="1"/>
</dbReference>
<dbReference type="InterPro" id="IPR036388">
    <property type="entry name" value="WH-like_DNA-bd_sf"/>
</dbReference>